<feature type="transmembrane region" description="Helical" evidence="1">
    <location>
        <begin position="31"/>
        <end position="57"/>
    </location>
</feature>
<name>A0ABD5SLA8_9EURY</name>
<evidence type="ECO:0000313" key="2">
    <source>
        <dbReference type="EMBL" id="MFC6764397.1"/>
    </source>
</evidence>
<comment type="caution">
    <text evidence="2">The sequence shown here is derived from an EMBL/GenBank/DDBJ whole genome shotgun (WGS) entry which is preliminary data.</text>
</comment>
<keyword evidence="1" id="KW-0472">Membrane</keyword>
<protein>
    <submittedName>
        <fullName evidence="2">Uncharacterized protein</fullName>
    </submittedName>
</protein>
<reference evidence="2 3" key="1">
    <citation type="journal article" date="2019" name="Int. J. Syst. Evol. Microbiol.">
        <title>The Global Catalogue of Microorganisms (GCM) 10K type strain sequencing project: providing services to taxonomists for standard genome sequencing and annotation.</title>
        <authorList>
            <consortium name="The Broad Institute Genomics Platform"/>
            <consortium name="The Broad Institute Genome Sequencing Center for Infectious Disease"/>
            <person name="Wu L."/>
            <person name="Ma J."/>
        </authorList>
    </citation>
    <scope>NUCLEOTIDE SEQUENCE [LARGE SCALE GENOMIC DNA]</scope>
    <source>
        <strain evidence="2 3">LMG 29247</strain>
    </source>
</reference>
<dbReference type="EMBL" id="JBHSWV010000077">
    <property type="protein sequence ID" value="MFC6764397.1"/>
    <property type="molecule type" value="Genomic_DNA"/>
</dbReference>
<feature type="transmembrane region" description="Helical" evidence="1">
    <location>
        <begin position="69"/>
        <end position="90"/>
    </location>
</feature>
<dbReference type="RefSeq" id="WP_273737469.1">
    <property type="nucleotide sequence ID" value="NZ_JAQIVI010000077.1"/>
</dbReference>
<keyword evidence="3" id="KW-1185">Reference proteome</keyword>
<dbReference type="Proteomes" id="UP001596383">
    <property type="component" value="Unassembled WGS sequence"/>
</dbReference>
<proteinExistence type="predicted"/>
<keyword evidence="1" id="KW-1133">Transmembrane helix</keyword>
<dbReference type="AlphaFoldDB" id="A0ABD5SLA8"/>
<accession>A0ABD5SLA8</accession>
<feature type="transmembrane region" description="Helical" evidence="1">
    <location>
        <begin position="118"/>
        <end position="140"/>
    </location>
</feature>
<keyword evidence="1" id="KW-0812">Transmembrane</keyword>
<sequence>MTAAGVLATIVWFGGVLALLAAGLVSDTVGFLFISALFWVPLGLLSTFPVGILLWRFIDSRPAIPYRGALFGGLTAICSLSIGSIFPALFNPVLDAFAGEMELSVAIVQSIVRLSRSFGMALIVVGWIIIPLGAITGWCYKQSE</sequence>
<evidence type="ECO:0000256" key="1">
    <source>
        <dbReference type="SAM" id="Phobius"/>
    </source>
</evidence>
<gene>
    <name evidence="2" type="ORF">ACFQE6_04915</name>
</gene>
<organism evidence="2 3">
    <name type="scientific">Natrinema soli</name>
    <dbReference type="NCBI Taxonomy" id="1930624"/>
    <lineage>
        <taxon>Archaea</taxon>
        <taxon>Methanobacteriati</taxon>
        <taxon>Methanobacteriota</taxon>
        <taxon>Stenosarchaea group</taxon>
        <taxon>Halobacteria</taxon>
        <taxon>Halobacteriales</taxon>
        <taxon>Natrialbaceae</taxon>
        <taxon>Natrinema</taxon>
    </lineage>
</organism>
<evidence type="ECO:0000313" key="3">
    <source>
        <dbReference type="Proteomes" id="UP001596383"/>
    </source>
</evidence>